<gene>
    <name evidence="5" type="ORF">H9727_07420</name>
</gene>
<dbReference type="EMBL" id="DXCL01000044">
    <property type="protein sequence ID" value="HIZ04099.1"/>
    <property type="molecule type" value="Genomic_DNA"/>
</dbReference>
<dbReference type="PANTHER" id="PTHR43464">
    <property type="entry name" value="METHYLTRANSFERASE"/>
    <property type="match status" value="1"/>
</dbReference>
<feature type="domain" description="Methyltransferase" evidence="4">
    <location>
        <begin position="72"/>
        <end position="166"/>
    </location>
</feature>
<keyword evidence="2" id="KW-0808">Transferase</keyword>
<proteinExistence type="predicted"/>
<dbReference type="GO" id="GO:0008168">
    <property type="term" value="F:methyltransferase activity"/>
    <property type="evidence" value="ECO:0007669"/>
    <property type="project" value="UniProtKB-KW"/>
</dbReference>
<evidence type="ECO:0000313" key="6">
    <source>
        <dbReference type="Proteomes" id="UP000824132"/>
    </source>
</evidence>
<dbReference type="CDD" id="cd02440">
    <property type="entry name" value="AdoMet_MTases"/>
    <property type="match status" value="1"/>
</dbReference>
<evidence type="ECO:0000313" key="5">
    <source>
        <dbReference type="EMBL" id="HIZ04099.1"/>
    </source>
</evidence>
<dbReference type="Pfam" id="PF13649">
    <property type="entry name" value="Methyltransf_25"/>
    <property type="match status" value="1"/>
</dbReference>
<dbReference type="InterPro" id="IPR029063">
    <property type="entry name" value="SAM-dependent_MTases_sf"/>
</dbReference>
<dbReference type="AlphaFoldDB" id="A0A9D2IF75"/>
<dbReference type="Proteomes" id="UP000824132">
    <property type="component" value="Unassembled WGS sequence"/>
</dbReference>
<comment type="caution">
    <text evidence="5">The sequence shown here is derived from an EMBL/GenBank/DDBJ whole genome shotgun (WGS) entry which is preliminary data.</text>
</comment>
<evidence type="ECO:0000256" key="1">
    <source>
        <dbReference type="ARBA" id="ARBA00022603"/>
    </source>
</evidence>
<organism evidence="5 6">
    <name type="scientific">Candidatus Borkfalkia avistercoris</name>
    <dbReference type="NCBI Taxonomy" id="2838504"/>
    <lineage>
        <taxon>Bacteria</taxon>
        <taxon>Bacillati</taxon>
        <taxon>Bacillota</taxon>
        <taxon>Clostridia</taxon>
        <taxon>Christensenellales</taxon>
        <taxon>Christensenellaceae</taxon>
        <taxon>Candidatus Borkfalkia</taxon>
    </lineage>
</organism>
<keyword evidence="1 5" id="KW-0489">Methyltransferase</keyword>
<dbReference type="PANTHER" id="PTHR43464:SF19">
    <property type="entry name" value="UBIQUINONE BIOSYNTHESIS O-METHYLTRANSFERASE, MITOCHONDRIAL"/>
    <property type="match status" value="1"/>
</dbReference>
<evidence type="ECO:0000256" key="3">
    <source>
        <dbReference type="ARBA" id="ARBA00022691"/>
    </source>
</evidence>
<accession>A0A9D2IF75</accession>
<protein>
    <submittedName>
        <fullName evidence="5">Class I SAM-dependent methyltransferase</fullName>
    </submittedName>
</protein>
<dbReference type="Gene3D" id="3.40.50.150">
    <property type="entry name" value="Vaccinia Virus protein VP39"/>
    <property type="match status" value="1"/>
</dbReference>
<name>A0A9D2IF75_9FIRM</name>
<reference evidence="5" key="2">
    <citation type="submission" date="2021-04" db="EMBL/GenBank/DDBJ databases">
        <authorList>
            <person name="Gilroy R."/>
        </authorList>
    </citation>
    <scope>NUCLEOTIDE SEQUENCE</scope>
    <source>
        <strain evidence="5">CHK187-5294</strain>
    </source>
</reference>
<keyword evidence="3" id="KW-0949">S-adenosyl-L-methionine</keyword>
<dbReference type="SUPFAM" id="SSF53335">
    <property type="entry name" value="S-adenosyl-L-methionine-dependent methyltransferases"/>
    <property type="match status" value="1"/>
</dbReference>
<dbReference type="GO" id="GO:0032259">
    <property type="term" value="P:methylation"/>
    <property type="evidence" value="ECO:0007669"/>
    <property type="project" value="UniProtKB-KW"/>
</dbReference>
<evidence type="ECO:0000259" key="4">
    <source>
        <dbReference type="Pfam" id="PF13649"/>
    </source>
</evidence>
<evidence type="ECO:0000256" key="2">
    <source>
        <dbReference type="ARBA" id="ARBA00022679"/>
    </source>
</evidence>
<dbReference type="InterPro" id="IPR041698">
    <property type="entry name" value="Methyltransf_25"/>
</dbReference>
<sequence>MKFCDTLTEALQRPPLYKRSSAPFWEDEHISAQMLKAHLDPESDGASRNADFIDRSVQWIDSLFYGKGAELLDLGCGPGLYAERFFRCGYRVTGMDISGRSIDHAKRSAAEQKLSVRYLCQNYLTAEFENQAFGFAVMIYCDYGALTPQERQIVLKKVFSCLKNGGKFLLDFFSPTFFAGFVEGQTWEVCPHGGFWNGSPHVLLQSRYRYPSRVTLERSIVLTETNLYEYNIWNTCFSREELIDEVRGAGFSVCGTWSDVAGTPYADDSPTMALLLEKRS</sequence>
<reference evidence="5" key="1">
    <citation type="journal article" date="2021" name="PeerJ">
        <title>Extensive microbial diversity within the chicken gut microbiome revealed by metagenomics and culture.</title>
        <authorList>
            <person name="Gilroy R."/>
            <person name="Ravi A."/>
            <person name="Getino M."/>
            <person name="Pursley I."/>
            <person name="Horton D.L."/>
            <person name="Alikhan N.F."/>
            <person name="Baker D."/>
            <person name="Gharbi K."/>
            <person name="Hall N."/>
            <person name="Watson M."/>
            <person name="Adriaenssens E.M."/>
            <person name="Foster-Nyarko E."/>
            <person name="Jarju S."/>
            <person name="Secka A."/>
            <person name="Antonio M."/>
            <person name="Oren A."/>
            <person name="Chaudhuri R.R."/>
            <person name="La Ragione R."/>
            <person name="Hildebrand F."/>
            <person name="Pallen M.J."/>
        </authorList>
    </citation>
    <scope>NUCLEOTIDE SEQUENCE</scope>
    <source>
        <strain evidence="5">CHK187-5294</strain>
    </source>
</reference>